<name>A0A1I7X1Z4_HETBA</name>
<dbReference type="PANTHER" id="PTHR31824">
    <property type="entry name" value="PROTEIN CBG17809"/>
    <property type="match status" value="1"/>
</dbReference>
<evidence type="ECO:0000313" key="4">
    <source>
        <dbReference type="WBParaSite" id="Hba_11481"/>
    </source>
</evidence>
<feature type="domain" description="DUF7747" evidence="2">
    <location>
        <begin position="235"/>
        <end position="403"/>
    </location>
</feature>
<evidence type="ECO:0000259" key="2">
    <source>
        <dbReference type="Pfam" id="PF24927"/>
    </source>
</evidence>
<dbReference type="Pfam" id="PF24927">
    <property type="entry name" value="DUF7747"/>
    <property type="match status" value="4"/>
</dbReference>
<keyword evidence="3" id="KW-1185">Reference proteome</keyword>
<feature type="region of interest" description="Disordered" evidence="1">
    <location>
        <begin position="1"/>
        <end position="43"/>
    </location>
</feature>
<protein>
    <submittedName>
        <fullName evidence="4">ULP_PROTEASE domain-containing protein</fullName>
    </submittedName>
</protein>
<feature type="domain" description="DUF7747" evidence="2">
    <location>
        <begin position="777"/>
        <end position="818"/>
    </location>
</feature>
<evidence type="ECO:0000256" key="1">
    <source>
        <dbReference type="SAM" id="MobiDB-lite"/>
    </source>
</evidence>
<feature type="region of interest" description="Disordered" evidence="1">
    <location>
        <begin position="155"/>
        <end position="210"/>
    </location>
</feature>
<dbReference type="WBParaSite" id="Hba_11481">
    <property type="protein sequence ID" value="Hba_11481"/>
    <property type="gene ID" value="Hba_11481"/>
</dbReference>
<dbReference type="InterPro" id="IPR056649">
    <property type="entry name" value="DUF7747"/>
</dbReference>
<sequence length="1165" mass="131423">MTASRCSQSDSPQKGSPAKSPGRKRRALDPGPSRVRVPPTPASVELALSSRPKRAIRKSVLLASGDYEIASLYSFKCLLVSIPGVKIEETDTDINCDLIVTDESEIPLSAENTSMDDTDEEKNVDLTMGGIDVETMSNLEEEADEDTMITLIKEGSDNELLENDSPPMLEKSGELKRGRGRPRKNPRDEDLLRKETLTHRDRNGRVSHLPRSKYMAEKALSKSEAERINTYNVKLFQDEVNVTDYGDTYATVIPGCLSYLLRKERIIELLTNRVEIDAIRNQGWLSSKPPRLPPLVSTKSCFAFYIEGSQVNAIRDLSNDDLKPWTTTEPVEGEPVIKPNVRKHAIVRQGSRFIPSKGDPRLADIHLTEYSAWLPRLLRLRKKIFYLARGRTGQIIGNVLILYDYTVAGEAPTVLNVVHGNDLLKGLQHDMSMERDVGDTENPFVEGVITGTRGEKFLKVRPSKLGWINNKTLLLKYLINEPTILDDAGYLNTHVPYLPPLIEGKGVFVHFAPASLVADHLQHTGDGLSPWTHQGAAANHRVRTVKRALVQDTQGFFQMTKEDWQTTGLALVETITILSRCPRLRKRVVFVQRQNMVVLGIVCFMYEYIKEGRIPEIIKDNTKAHPAPNISRVAVVAECRRKKRDDSGNGGEEFINVEDLVDDDVDENVPEIISGSPVPPGDVFLFYFYSENPTCYRTKVRKIGVESDAQTGHFRLRDGHYKTCPFHLVHLYSIHPRENRLRKKRFSRQRQRRSLSNLLLRDVTDDVSDLSESEKESPFSHGAQQNTDGAVFLPLSDIEFLNDRNRQLHYLINKPHLLYVHYFIPMTYQKFSLQYVILGNQWIALMLVCLCFLRLSAAGVHSYTSSMVVKIDDVEYIPEWLQSDIASTRRQGDINSVLSSLVDDASMDVSHTEEIAGSVGLSEDIKKHSTAFSLTSALGTSQAEAIFRYTHTLLETGNEDETFDAIWRLLLSRNESRLLHNIKTDFGVEIVADVMVNDVVEDEAIEVEVSEGGHLVATEVVDEETIPDNVHIDETQTIEMTRNANIGEAQVVEVAEDVQVMDETEMQEVLLMNFSPFYNKQHICVNSFFRIATTGVMPSANGALTKLLCSCYSPKDTQEIIYEQGNDRYEAMRQCDKSDSAHKNEEPKEEEMTTPITEEVTEHKV</sequence>
<dbReference type="AlphaFoldDB" id="A0A1I7X1Z4"/>
<reference evidence="4" key="1">
    <citation type="submission" date="2016-11" db="UniProtKB">
        <authorList>
            <consortium name="WormBaseParasite"/>
        </authorList>
    </citation>
    <scope>IDENTIFICATION</scope>
</reference>
<feature type="domain" description="DUF7747" evidence="2">
    <location>
        <begin position="442"/>
        <end position="606"/>
    </location>
</feature>
<dbReference type="PANTHER" id="PTHR31824:SF3">
    <property type="entry name" value="AAA DOMAIN-CONTAINING PROTEIN"/>
    <property type="match status" value="1"/>
</dbReference>
<evidence type="ECO:0000313" key="3">
    <source>
        <dbReference type="Proteomes" id="UP000095283"/>
    </source>
</evidence>
<feature type="compositionally biased region" description="Basic and acidic residues" evidence="1">
    <location>
        <begin position="1133"/>
        <end position="1146"/>
    </location>
</feature>
<organism evidence="3 4">
    <name type="scientific">Heterorhabditis bacteriophora</name>
    <name type="common">Entomopathogenic nematode worm</name>
    <dbReference type="NCBI Taxonomy" id="37862"/>
    <lineage>
        <taxon>Eukaryota</taxon>
        <taxon>Metazoa</taxon>
        <taxon>Ecdysozoa</taxon>
        <taxon>Nematoda</taxon>
        <taxon>Chromadorea</taxon>
        <taxon>Rhabditida</taxon>
        <taxon>Rhabditina</taxon>
        <taxon>Rhabditomorpha</taxon>
        <taxon>Strongyloidea</taxon>
        <taxon>Heterorhabditidae</taxon>
        <taxon>Heterorhabditis</taxon>
    </lineage>
</organism>
<feature type="compositionally biased region" description="Basic and acidic residues" evidence="1">
    <location>
        <begin position="185"/>
        <end position="204"/>
    </location>
</feature>
<feature type="region of interest" description="Disordered" evidence="1">
    <location>
        <begin position="1133"/>
        <end position="1165"/>
    </location>
</feature>
<accession>A0A1I7X1Z4</accession>
<proteinExistence type="predicted"/>
<feature type="compositionally biased region" description="Polar residues" evidence="1">
    <location>
        <begin position="1"/>
        <end position="14"/>
    </location>
</feature>
<dbReference type="Proteomes" id="UP000095283">
    <property type="component" value="Unplaced"/>
</dbReference>
<feature type="domain" description="DUF7747" evidence="2">
    <location>
        <begin position="691"/>
        <end position="758"/>
    </location>
</feature>